<dbReference type="Pfam" id="PF07610">
    <property type="entry name" value="DUF1573"/>
    <property type="match status" value="1"/>
</dbReference>
<proteinExistence type="predicted"/>
<dbReference type="AlphaFoldDB" id="A0A9D2KCC9"/>
<organism evidence="2 3">
    <name type="scientific">Candidatus Bacteroides merdavium</name>
    <dbReference type="NCBI Taxonomy" id="2838472"/>
    <lineage>
        <taxon>Bacteria</taxon>
        <taxon>Pseudomonadati</taxon>
        <taxon>Bacteroidota</taxon>
        <taxon>Bacteroidia</taxon>
        <taxon>Bacteroidales</taxon>
        <taxon>Bacteroidaceae</taxon>
        <taxon>Bacteroides</taxon>
    </lineage>
</organism>
<dbReference type="InterPro" id="IPR011467">
    <property type="entry name" value="DUF1573"/>
</dbReference>
<evidence type="ECO:0000256" key="1">
    <source>
        <dbReference type="SAM" id="SignalP"/>
    </source>
</evidence>
<dbReference type="InterPro" id="IPR013783">
    <property type="entry name" value="Ig-like_fold"/>
</dbReference>
<evidence type="ECO:0000313" key="3">
    <source>
        <dbReference type="Proteomes" id="UP000824108"/>
    </source>
</evidence>
<evidence type="ECO:0000313" key="2">
    <source>
        <dbReference type="EMBL" id="HIZ90740.1"/>
    </source>
</evidence>
<reference evidence="2" key="2">
    <citation type="submission" date="2021-04" db="EMBL/GenBank/DDBJ databases">
        <authorList>
            <person name="Gilroy R."/>
        </authorList>
    </citation>
    <scope>NUCLEOTIDE SEQUENCE</scope>
    <source>
        <strain evidence="2">CHK118-2852</strain>
    </source>
</reference>
<reference evidence="2" key="1">
    <citation type="journal article" date="2021" name="PeerJ">
        <title>Extensive microbial diversity within the chicken gut microbiome revealed by metagenomics and culture.</title>
        <authorList>
            <person name="Gilroy R."/>
            <person name="Ravi A."/>
            <person name="Getino M."/>
            <person name="Pursley I."/>
            <person name="Horton D.L."/>
            <person name="Alikhan N.F."/>
            <person name="Baker D."/>
            <person name="Gharbi K."/>
            <person name="Hall N."/>
            <person name="Watson M."/>
            <person name="Adriaenssens E.M."/>
            <person name="Foster-Nyarko E."/>
            <person name="Jarju S."/>
            <person name="Secka A."/>
            <person name="Antonio M."/>
            <person name="Oren A."/>
            <person name="Chaudhuri R.R."/>
            <person name="La Ragione R."/>
            <person name="Hildebrand F."/>
            <person name="Pallen M.J."/>
        </authorList>
    </citation>
    <scope>NUCLEOTIDE SEQUENCE</scope>
    <source>
        <strain evidence="2">CHK118-2852</strain>
    </source>
</reference>
<dbReference type="Proteomes" id="UP000824108">
    <property type="component" value="Unassembled WGS sequence"/>
</dbReference>
<dbReference type="Gene3D" id="2.60.40.10">
    <property type="entry name" value="Immunoglobulins"/>
    <property type="match status" value="1"/>
</dbReference>
<comment type="caution">
    <text evidence="2">The sequence shown here is derived from an EMBL/GenBank/DDBJ whole genome shotgun (WGS) entry which is preliminary data.</text>
</comment>
<name>A0A9D2KCC9_9BACE</name>
<gene>
    <name evidence="2" type="ORF">H9807_01250</name>
</gene>
<keyword evidence="1" id="KW-0732">Signal</keyword>
<dbReference type="EMBL" id="DXAV01000014">
    <property type="protein sequence ID" value="HIZ90740.1"/>
    <property type="molecule type" value="Genomic_DNA"/>
</dbReference>
<dbReference type="PROSITE" id="PS51257">
    <property type="entry name" value="PROKAR_LIPOPROTEIN"/>
    <property type="match status" value="1"/>
</dbReference>
<accession>A0A9D2KCC9</accession>
<feature type="signal peptide" evidence="1">
    <location>
        <begin position="1"/>
        <end position="23"/>
    </location>
</feature>
<sequence>MKTNKLQCILASFLLLTGNFLTSSCNHEIRPTSYEVEDSVRHYYPIPEGHELTVNYDLKNTGKYPLIISDIQTSCGCVAVSKYRHIIPPDTQTTLSFKYQSSKNIGLVENSIFLFGNFNTGSMLVLRFDVHVVPSSDHIRDYEEMYELNRQFTEMSNKHLNSTSPSANYYVENPE</sequence>
<protein>
    <submittedName>
        <fullName evidence="2">DUF1573 domain-containing protein</fullName>
    </submittedName>
</protein>
<feature type="chain" id="PRO_5038756376" evidence="1">
    <location>
        <begin position="24"/>
        <end position="175"/>
    </location>
</feature>